<protein>
    <submittedName>
        <fullName evidence="3">Uncharacterized protein</fullName>
    </submittedName>
</protein>
<evidence type="ECO:0000313" key="4">
    <source>
        <dbReference type="EMBL" id="CAB5228436.1"/>
    </source>
</evidence>
<dbReference type="EMBL" id="LR798384">
    <property type="protein sequence ID" value="CAB5228436.1"/>
    <property type="molecule type" value="Genomic_DNA"/>
</dbReference>
<proteinExistence type="predicted"/>
<evidence type="ECO:0000313" key="3">
    <source>
        <dbReference type="EMBL" id="CAB4214032.1"/>
    </source>
</evidence>
<organism evidence="3">
    <name type="scientific">uncultured Caudovirales phage</name>
    <dbReference type="NCBI Taxonomy" id="2100421"/>
    <lineage>
        <taxon>Viruses</taxon>
        <taxon>Duplodnaviria</taxon>
        <taxon>Heunggongvirae</taxon>
        <taxon>Uroviricota</taxon>
        <taxon>Caudoviricetes</taxon>
        <taxon>Peduoviridae</taxon>
        <taxon>Maltschvirus</taxon>
        <taxon>Maltschvirus maltsch</taxon>
    </lineage>
</organism>
<evidence type="ECO:0000313" key="2">
    <source>
        <dbReference type="EMBL" id="CAB4182438.1"/>
    </source>
</evidence>
<sequence>MKDYNDPLVQIEVLKEYMQVMIALKDWHGEHGQG</sequence>
<reference evidence="3" key="1">
    <citation type="submission" date="2020-05" db="EMBL/GenBank/DDBJ databases">
        <authorList>
            <person name="Chiriac C."/>
            <person name="Salcher M."/>
            <person name="Ghai R."/>
            <person name="Kavagutti S V."/>
        </authorList>
    </citation>
    <scope>NUCLEOTIDE SEQUENCE</scope>
</reference>
<dbReference type="EMBL" id="LR796867">
    <property type="protein sequence ID" value="CAB4171398.1"/>
    <property type="molecule type" value="Genomic_DNA"/>
</dbReference>
<dbReference type="EMBL" id="LR797032">
    <property type="protein sequence ID" value="CAB4182438.1"/>
    <property type="molecule type" value="Genomic_DNA"/>
</dbReference>
<accession>A0A6J5SJR0</accession>
<gene>
    <name evidence="2" type="ORF">UFOVP1095_21</name>
    <name evidence="3" type="ORF">UFOVP1452_21</name>
    <name evidence="4" type="ORF">UFOVP1540_50</name>
    <name evidence="1" type="ORF">UFOVP918_21</name>
</gene>
<evidence type="ECO:0000313" key="1">
    <source>
        <dbReference type="EMBL" id="CAB4171398.1"/>
    </source>
</evidence>
<name>A0A6J5SJR0_9CAUD</name>
<dbReference type="EMBL" id="LR797401">
    <property type="protein sequence ID" value="CAB4214032.1"/>
    <property type="molecule type" value="Genomic_DNA"/>
</dbReference>